<dbReference type="Gene3D" id="2.60.40.10">
    <property type="entry name" value="Immunoglobulins"/>
    <property type="match status" value="1"/>
</dbReference>
<dbReference type="EMBL" id="FVGW01000006">
    <property type="protein sequence ID" value="SKM29483.1"/>
    <property type="molecule type" value="Genomic_DNA"/>
</dbReference>
<accession>A0A1U0WSN6</accession>
<dbReference type="GO" id="GO:0005975">
    <property type="term" value="P:carbohydrate metabolic process"/>
    <property type="evidence" value="ECO:0007669"/>
    <property type="project" value="UniProtKB-ARBA"/>
</dbReference>
<organism evidence="1 2">
    <name type="scientific">Mycobacteroides abscessus subsp. massiliense</name>
    <dbReference type="NCBI Taxonomy" id="1962118"/>
    <lineage>
        <taxon>Bacteria</taxon>
        <taxon>Bacillati</taxon>
        <taxon>Actinomycetota</taxon>
        <taxon>Actinomycetes</taxon>
        <taxon>Mycobacteriales</taxon>
        <taxon>Mycobacteriaceae</taxon>
        <taxon>Mycobacteroides</taxon>
        <taxon>Mycobacteroides abscessus</taxon>
    </lineage>
</organism>
<evidence type="ECO:0000313" key="1">
    <source>
        <dbReference type="EMBL" id="SKM29483.1"/>
    </source>
</evidence>
<evidence type="ECO:0000313" key="2">
    <source>
        <dbReference type="Proteomes" id="UP000190074"/>
    </source>
</evidence>
<dbReference type="AlphaFoldDB" id="A0A1U0WSN6"/>
<dbReference type="Proteomes" id="UP000190074">
    <property type="component" value="Unassembled WGS sequence"/>
</dbReference>
<sequence>MANTLPMTGQEWEDTYGFNPLGIRKGIITNTLIRDYHSYLTNLADPAVGLNADGVFSPYAQDGLYRDDLMDPDFPGGPFLDPGALKDDGVKITSETKVEQTRVAQARRSQRYDLTEEDDEIEFTYREDNPTVDLLRFDKPLVNIPDVGTAGYVQTKPAEGDLVERQIIAFAEDGDHRFAYIFPRVARSKVGDTQLNKKDPHELNLKYGALLCPWAKYPVAIAREGAGWRALGGAPVFPAPAPNATPVAGGKATIAFTQPQGTGDPWAYTVTKNIGGTETAAVIDSVSVVGITVTITVSGLATGAQAKFKVKATGSNLASAFSAESNQITAIA</sequence>
<proteinExistence type="predicted"/>
<gene>
    <name evidence="1" type="ORF">SAMEA2259716_03400</name>
</gene>
<protein>
    <submittedName>
        <fullName evidence="1">Gp31 protein</fullName>
    </submittedName>
</protein>
<dbReference type="InterPro" id="IPR013783">
    <property type="entry name" value="Ig-like_fold"/>
</dbReference>
<dbReference type="RefSeq" id="WP_079626773.1">
    <property type="nucleotide sequence ID" value="NZ_FVGW01000006.1"/>
</dbReference>
<reference evidence="1 2" key="1">
    <citation type="submission" date="2016-11" db="EMBL/GenBank/DDBJ databases">
        <authorList>
            <consortium name="Pathogen Informatics"/>
        </authorList>
    </citation>
    <scope>NUCLEOTIDE SEQUENCE [LARGE SCALE GENOMIC DNA]</scope>
    <source>
        <strain evidence="1 2">911</strain>
    </source>
</reference>
<name>A0A1U0WSN6_9MYCO</name>